<evidence type="ECO:0000256" key="3">
    <source>
        <dbReference type="ARBA" id="ARBA00023125"/>
    </source>
</evidence>
<evidence type="ECO:0000256" key="2">
    <source>
        <dbReference type="ARBA" id="ARBA00023015"/>
    </source>
</evidence>
<dbReference type="SMART" id="SM00353">
    <property type="entry name" value="HLH"/>
    <property type="match status" value="1"/>
</dbReference>
<dbReference type="InterPro" id="IPR011598">
    <property type="entry name" value="bHLH_dom"/>
</dbReference>
<keyword evidence="8" id="KW-1185">Reference proteome</keyword>
<reference evidence="7 8" key="1">
    <citation type="journal article" date="2014" name="Nat. Genet.">
        <title>Genome sequence of the hot pepper provides insights into the evolution of pungency in Capsicum species.</title>
        <authorList>
            <person name="Kim S."/>
            <person name="Park M."/>
            <person name="Yeom S.I."/>
            <person name="Kim Y.M."/>
            <person name="Lee J.M."/>
            <person name="Lee H.A."/>
            <person name="Seo E."/>
            <person name="Choi J."/>
            <person name="Cheong K."/>
            <person name="Kim K.T."/>
            <person name="Jung K."/>
            <person name="Lee G.W."/>
            <person name="Oh S.K."/>
            <person name="Bae C."/>
            <person name="Kim S.B."/>
            <person name="Lee H.Y."/>
            <person name="Kim S.Y."/>
            <person name="Kim M.S."/>
            <person name="Kang B.C."/>
            <person name="Jo Y.D."/>
            <person name="Yang H.B."/>
            <person name="Jeong H.J."/>
            <person name="Kang W.H."/>
            <person name="Kwon J.K."/>
            <person name="Shin C."/>
            <person name="Lim J.Y."/>
            <person name="Park J.H."/>
            <person name="Huh J.H."/>
            <person name="Kim J.S."/>
            <person name="Kim B.D."/>
            <person name="Cohen O."/>
            <person name="Paran I."/>
            <person name="Suh M.C."/>
            <person name="Lee S.B."/>
            <person name="Kim Y.K."/>
            <person name="Shin Y."/>
            <person name="Noh S.J."/>
            <person name="Park J."/>
            <person name="Seo Y.S."/>
            <person name="Kwon S.Y."/>
            <person name="Kim H.A."/>
            <person name="Park J.M."/>
            <person name="Kim H.J."/>
            <person name="Choi S.B."/>
            <person name="Bosland P.W."/>
            <person name="Reeves G."/>
            <person name="Jo S.H."/>
            <person name="Lee B.W."/>
            <person name="Cho H.T."/>
            <person name="Choi H.S."/>
            <person name="Lee M.S."/>
            <person name="Yu Y."/>
            <person name="Do Choi Y."/>
            <person name="Park B.S."/>
            <person name="van Deynze A."/>
            <person name="Ashrafi H."/>
            <person name="Hill T."/>
            <person name="Kim W.T."/>
            <person name="Pai H.S."/>
            <person name="Ahn H.K."/>
            <person name="Yeam I."/>
            <person name="Giovannoni J.J."/>
            <person name="Rose J.K."/>
            <person name="Sorensen I."/>
            <person name="Lee S.J."/>
            <person name="Kim R.W."/>
            <person name="Choi I.Y."/>
            <person name="Choi B.S."/>
            <person name="Lim J.S."/>
            <person name="Lee Y.H."/>
            <person name="Choi D."/>
        </authorList>
    </citation>
    <scope>NUCLEOTIDE SEQUENCE [LARGE SCALE GENOMIC DNA]</scope>
    <source>
        <strain evidence="8">cv. CM334</strain>
    </source>
</reference>
<dbReference type="CDD" id="cd11445">
    <property type="entry name" value="bHLH_AtPIF_like"/>
    <property type="match status" value="1"/>
</dbReference>
<protein>
    <recommendedName>
        <fullName evidence="6">BHLH domain-containing protein</fullName>
    </recommendedName>
</protein>
<keyword evidence="5" id="KW-0539">Nucleus</keyword>
<organism evidence="7 8">
    <name type="scientific">Capsicum annuum</name>
    <name type="common">Capsicum pepper</name>
    <dbReference type="NCBI Taxonomy" id="4072"/>
    <lineage>
        <taxon>Eukaryota</taxon>
        <taxon>Viridiplantae</taxon>
        <taxon>Streptophyta</taxon>
        <taxon>Embryophyta</taxon>
        <taxon>Tracheophyta</taxon>
        <taxon>Spermatophyta</taxon>
        <taxon>Magnoliopsida</taxon>
        <taxon>eudicotyledons</taxon>
        <taxon>Gunneridae</taxon>
        <taxon>Pentapetalae</taxon>
        <taxon>asterids</taxon>
        <taxon>lamiids</taxon>
        <taxon>Solanales</taxon>
        <taxon>Solanaceae</taxon>
        <taxon>Solanoideae</taxon>
        <taxon>Capsiceae</taxon>
        <taxon>Capsicum</taxon>
    </lineage>
</organism>
<feature type="domain" description="BHLH" evidence="6">
    <location>
        <begin position="169"/>
        <end position="218"/>
    </location>
</feature>
<comment type="subcellular location">
    <subcellularLocation>
        <location evidence="1">Nucleus</location>
    </subcellularLocation>
</comment>
<dbReference type="Proteomes" id="UP000222542">
    <property type="component" value="Unassembled WGS sequence"/>
</dbReference>
<dbReference type="InterPro" id="IPR031066">
    <property type="entry name" value="bHLH_ALC-like_plant"/>
</dbReference>
<name>A0A2G2Z7F3_CAPAN</name>
<evidence type="ECO:0000256" key="5">
    <source>
        <dbReference type="ARBA" id="ARBA00023242"/>
    </source>
</evidence>
<dbReference type="InterPro" id="IPR047265">
    <property type="entry name" value="PIF1-like_bHLH"/>
</dbReference>
<dbReference type="AlphaFoldDB" id="A0A2G2Z7F3"/>
<keyword evidence="4" id="KW-0804">Transcription</keyword>
<dbReference type="STRING" id="4072.A0A2G2Z7F3"/>
<dbReference type="FunFam" id="4.10.280.10:FF:000004">
    <property type="entry name" value="Basic helix-loop-helix transcription factor"/>
    <property type="match status" value="1"/>
</dbReference>
<dbReference type="EMBL" id="AYRZ02000006">
    <property type="protein sequence ID" value="PHT77785.1"/>
    <property type="molecule type" value="Genomic_DNA"/>
</dbReference>
<dbReference type="InterPro" id="IPR036638">
    <property type="entry name" value="HLH_DNA-bd_sf"/>
</dbReference>
<dbReference type="PANTHER" id="PTHR45855">
    <property type="entry name" value="TRANSCRIPTION FACTOR PIF1-RELATED"/>
    <property type="match status" value="1"/>
</dbReference>
<proteinExistence type="predicted"/>
<dbReference type="SUPFAM" id="SSF47459">
    <property type="entry name" value="HLH, helix-loop-helix DNA-binding domain"/>
    <property type="match status" value="1"/>
</dbReference>
<dbReference type="GO" id="GO:0005634">
    <property type="term" value="C:nucleus"/>
    <property type="evidence" value="ECO:0000318"/>
    <property type="project" value="GO_Central"/>
</dbReference>
<evidence type="ECO:0000313" key="8">
    <source>
        <dbReference type="Proteomes" id="UP000222542"/>
    </source>
</evidence>
<dbReference type="Pfam" id="PF00010">
    <property type="entry name" value="HLH"/>
    <property type="match status" value="1"/>
</dbReference>
<dbReference type="PROSITE" id="PS50888">
    <property type="entry name" value="BHLH"/>
    <property type="match status" value="1"/>
</dbReference>
<keyword evidence="2" id="KW-0805">Transcription regulation</keyword>
<accession>A0A2G2Z7F3</accession>
<evidence type="ECO:0000259" key="6">
    <source>
        <dbReference type="PROSITE" id="PS50888"/>
    </source>
</evidence>
<dbReference type="Gene3D" id="4.10.280.10">
    <property type="entry name" value="Helix-loop-helix DNA-binding domain"/>
    <property type="match status" value="1"/>
</dbReference>
<dbReference type="PANTHER" id="PTHR45855:SF16">
    <property type="entry name" value="TRANSCRIPTION FACTOR PIF1"/>
    <property type="match status" value="1"/>
</dbReference>
<dbReference type="GO" id="GO:0046983">
    <property type="term" value="F:protein dimerization activity"/>
    <property type="evidence" value="ECO:0007669"/>
    <property type="project" value="InterPro"/>
</dbReference>
<reference evidence="7 8" key="2">
    <citation type="journal article" date="2017" name="Genome Biol.">
        <title>New reference genome sequences of hot pepper reveal the massive evolution of plant disease-resistance genes by retroduplication.</title>
        <authorList>
            <person name="Kim S."/>
            <person name="Park J."/>
            <person name="Yeom S.I."/>
            <person name="Kim Y.M."/>
            <person name="Seo E."/>
            <person name="Kim K.T."/>
            <person name="Kim M.S."/>
            <person name="Lee J.M."/>
            <person name="Cheong K."/>
            <person name="Shin H.S."/>
            <person name="Kim S.B."/>
            <person name="Han K."/>
            <person name="Lee J."/>
            <person name="Park M."/>
            <person name="Lee H.A."/>
            <person name="Lee H.Y."/>
            <person name="Lee Y."/>
            <person name="Oh S."/>
            <person name="Lee J.H."/>
            <person name="Choi E."/>
            <person name="Choi E."/>
            <person name="Lee S.E."/>
            <person name="Jeon J."/>
            <person name="Kim H."/>
            <person name="Choi G."/>
            <person name="Song H."/>
            <person name="Lee J."/>
            <person name="Lee S.C."/>
            <person name="Kwon J.K."/>
            <person name="Lee H.Y."/>
            <person name="Koo N."/>
            <person name="Hong Y."/>
            <person name="Kim R.W."/>
            <person name="Kang W.H."/>
            <person name="Huh J.H."/>
            <person name="Kang B.C."/>
            <person name="Yang T.J."/>
            <person name="Lee Y.H."/>
            <person name="Bennetzen J.L."/>
            <person name="Choi D."/>
        </authorList>
    </citation>
    <scope>NUCLEOTIDE SEQUENCE [LARGE SCALE GENOMIC DNA]</scope>
    <source>
        <strain evidence="8">cv. CM334</strain>
    </source>
</reference>
<evidence type="ECO:0000313" key="7">
    <source>
        <dbReference type="EMBL" id="PHT77785.1"/>
    </source>
</evidence>
<evidence type="ECO:0000256" key="4">
    <source>
        <dbReference type="ARBA" id="ARBA00023163"/>
    </source>
</evidence>
<keyword evidence="3" id="KW-0238">DNA-binding</keyword>
<dbReference type="Gramene" id="PHT77785">
    <property type="protein sequence ID" value="PHT77785"/>
    <property type="gene ID" value="T459_15837"/>
</dbReference>
<sequence>MISAALPGEIDTTPSCAAVISAAELPVEIDKIDDMQSCAAMISAAMPGDIDTTPSYAAVISAAALPGETHKIDNMHSCAAVISAAALPGETIASSSPPRPIIPQLRCTEGEVTHRLQDFQYAKPNCAVVTSAATPEEEIDKIDALTDVEFESADAKKQVKSSTSAKRSRAAEVHNLSERKRRDRINEKMRVLQELIPRCNKADKVSMLDEAIEYLKSLQLQVQMMSTGCSMVPMMYPGFPQYMPTMGMNMGMGMSMEMGMNRPIVPYQPLMPSPAMQNAAAVAQMAPRYPLPAYHLPPFLAPDSSRIPVANQPDPRRLNSLVGHNTNQPKLPHFADSYDQYFGLQQARLMLPQASPCSSHTLYLFMSFTH</sequence>
<gene>
    <name evidence="7" type="ORF">T459_15837</name>
</gene>
<evidence type="ECO:0000256" key="1">
    <source>
        <dbReference type="ARBA" id="ARBA00004123"/>
    </source>
</evidence>
<comment type="caution">
    <text evidence="7">The sequence shown here is derived from an EMBL/GenBank/DDBJ whole genome shotgun (WGS) entry which is preliminary data.</text>
</comment>
<dbReference type="GO" id="GO:0003677">
    <property type="term" value="F:DNA binding"/>
    <property type="evidence" value="ECO:0007669"/>
    <property type="project" value="UniProtKB-KW"/>
</dbReference>